<organism evidence="1 2">
    <name type="scientific">Coraliomargarita akajimensis (strain DSM 45221 / IAM 15411 / JCM 23193 / KCTC 12865 / 04OKA010-24)</name>
    <dbReference type="NCBI Taxonomy" id="583355"/>
    <lineage>
        <taxon>Bacteria</taxon>
        <taxon>Pseudomonadati</taxon>
        <taxon>Verrucomicrobiota</taxon>
        <taxon>Opitutia</taxon>
        <taxon>Puniceicoccales</taxon>
        <taxon>Coraliomargaritaceae</taxon>
        <taxon>Coraliomargarita</taxon>
    </lineage>
</organism>
<proteinExistence type="predicted"/>
<keyword evidence="2" id="KW-1185">Reference proteome</keyword>
<gene>
    <name evidence="1" type="ordered locus">Caka_0873</name>
</gene>
<dbReference type="Proteomes" id="UP000000925">
    <property type="component" value="Chromosome"/>
</dbReference>
<protein>
    <submittedName>
        <fullName evidence="1">Uncharacterized protein</fullName>
    </submittedName>
</protein>
<dbReference type="STRING" id="583355.Caka_0873"/>
<dbReference type="OrthoDB" id="885857at2"/>
<dbReference type="EMBL" id="CP001998">
    <property type="protein sequence ID" value="ADE53896.1"/>
    <property type="molecule type" value="Genomic_DNA"/>
</dbReference>
<accession>D5EQC8</accession>
<dbReference type="KEGG" id="caa:Caka_0873"/>
<evidence type="ECO:0000313" key="1">
    <source>
        <dbReference type="EMBL" id="ADE53896.1"/>
    </source>
</evidence>
<name>D5EQC8_CORAD</name>
<evidence type="ECO:0000313" key="2">
    <source>
        <dbReference type="Proteomes" id="UP000000925"/>
    </source>
</evidence>
<sequence>MSDDNFIQSIVSTGIWLYDNTVEGEVFIVEQNYDYWYQLGVLDGDLAEDEQPELNSLGMAYYYRFSPLLSLSSPWAVDSETFISMEEAKRGAEQKVKQSIAWKDVHRNERLS</sequence>
<dbReference type="RefSeq" id="WP_013042620.1">
    <property type="nucleotide sequence ID" value="NC_014008.1"/>
</dbReference>
<reference evidence="1 2" key="1">
    <citation type="journal article" date="2010" name="Stand. Genomic Sci.">
        <title>Complete genome sequence of Coraliomargarita akajimensis type strain (04OKA010-24).</title>
        <authorList>
            <person name="Mavromatis K."/>
            <person name="Abt B."/>
            <person name="Brambilla E."/>
            <person name="Lapidus A."/>
            <person name="Copeland A."/>
            <person name="Deshpande S."/>
            <person name="Nolan M."/>
            <person name="Lucas S."/>
            <person name="Tice H."/>
            <person name="Cheng J.F."/>
            <person name="Han C."/>
            <person name="Detter J.C."/>
            <person name="Woyke T."/>
            <person name="Goodwin L."/>
            <person name="Pitluck S."/>
            <person name="Held B."/>
            <person name="Brettin T."/>
            <person name="Tapia R."/>
            <person name="Ivanova N."/>
            <person name="Mikhailova N."/>
            <person name="Pati A."/>
            <person name="Liolios K."/>
            <person name="Chen A."/>
            <person name="Palaniappan K."/>
            <person name="Land M."/>
            <person name="Hauser L."/>
            <person name="Chang Y.J."/>
            <person name="Jeffries C.D."/>
            <person name="Rohde M."/>
            <person name="Goker M."/>
            <person name="Bristow J."/>
            <person name="Eisen J.A."/>
            <person name="Markowitz V."/>
            <person name="Hugenholtz P."/>
            <person name="Klenk H.P."/>
            <person name="Kyrpides N.C."/>
        </authorList>
    </citation>
    <scope>NUCLEOTIDE SEQUENCE [LARGE SCALE GENOMIC DNA]</scope>
    <source>
        <strain evidence="2">DSM 45221 / IAM 15411 / JCM 23193 / KCTC 12865</strain>
    </source>
</reference>
<dbReference type="AlphaFoldDB" id="D5EQC8"/>
<dbReference type="HOGENOM" id="CLU_2141655_0_0_0"/>